<feature type="transmembrane region" description="Helical" evidence="6">
    <location>
        <begin position="132"/>
        <end position="158"/>
    </location>
</feature>
<organism evidence="7 8">
    <name type="scientific">Oceanidesulfovibrio marinus</name>
    <dbReference type="NCBI Taxonomy" id="370038"/>
    <lineage>
        <taxon>Bacteria</taxon>
        <taxon>Pseudomonadati</taxon>
        <taxon>Thermodesulfobacteriota</taxon>
        <taxon>Desulfovibrionia</taxon>
        <taxon>Desulfovibrionales</taxon>
        <taxon>Desulfovibrionaceae</taxon>
        <taxon>Oceanidesulfovibrio</taxon>
    </lineage>
</organism>
<keyword evidence="5 6" id="KW-0472">Membrane</keyword>
<feature type="transmembrane region" description="Helical" evidence="6">
    <location>
        <begin position="61"/>
        <end position="81"/>
    </location>
</feature>
<evidence type="ECO:0000313" key="7">
    <source>
        <dbReference type="EMBL" id="TVM34065.1"/>
    </source>
</evidence>
<keyword evidence="2" id="KW-1003">Cell membrane</keyword>
<evidence type="ECO:0000256" key="4">
    <source>
        <dbReference type="ARBA" id="ARBA00022989"/>
    </source>
</evidence>
<dbReference type="RefSeq" id="WP_144305061.1">
    <property type="nucleotide sequence ID" value="NZ_QMIF01000005.1"/>
</dbReference>
<accession>A0A6P1ZGD4</accession>
<dbReference type="GO" id="GO:0022857">
    <property type="term" value="F:transmembrane transporter activity"/>
    <property type="evidence" value="ECO:0007669"/>
    <property type="project" value="InterPro"/>
</dbReference>
<keyword evidence="3 6" id="KW-0812">Transmembrane</keyword>
<feature type="transmembrane region" description="Helical" evidence="6">
    <location>
        <begin position="6"/>
        <end position="25"/>
    </location>
</feature>
<reference evidence="7 8" key="1">
    <citation type="submission" date="2018-06" db="EMBL/GenBank/DDBJ databases">
        <title>Complete genome of Desulfovibrio marinus P48SEP.</title>
        <authorList>
            <person name="Crispim J.S."/>
            <person name="Vidigal P.M.P."/>
            <person name="Silva L.C.F."/>
            <person name="Araujo L.C."/>
            <person name="Laguardia C.N."/>
            <person name="Dias R.S."/>
            <person name="Sousa M.P."/>
            <person name="Paula S.O."/>
            <person name="Silva C."/>
        </authorList>
    </citation>
    <scope>NUCLEOTIDE SEQUENCE [LARGE SCALE GENOMIC DNA]</scope>
    <source>
        <strain evidence="7 8">P48SEP</strain>
    </source>
</reference>
<sequence length="310" mass="32403">MFGDAAFILQISLKSSVAVLLAALGETLAERSGVLNLGLEGMMLMGALTGFAVGYATGNPWLAVTASCFVGGAMALIHAFFSITLKANQVLSGLSLTMLGMGLSNFLGRGVIGRSGIRLGQMPIPGLSDIPLLGKAVFTQSIFAYAGIVLTVLLALYLSRSRQGLMIRAVGEDAAAADTAGINVVRVRYICTVVGGMLSGLGGAYLSLVYTPGWKEGMTAGQGWIAIAMVVFATWKPSRVLVGALLFGLLTSLQFYFQVTGVELVPVYVLRMLPYLLTIAVLVLVNRVLMRRGADGASGPADLGVPFSRS</sequence>
<feature type="transmembrane region" description="Helical" evidence="6">
    <location>
        <begin position="189"/>
        <end position="211"/>
    </location>
</feature>
<comment type="caution">
    <text evidence="7">The sequence shown here is derived from an EMBL/GenBank/DDBJ whole genome shotgun (WGS) entry which is preliminary data.</text>
</comment>
<dbReference type="PANTHER" id="PTHR43370">
    <property type="entry name" value="SUGAR ABC TRANSPORTER INTEGRAL MEMBRANE PROTEIN-RELATED"/>
    <property type="match status" value="1"/>
</dbReference>
<evidence type="ECO:0000256" key="1">
    <source>
        <dbReference type="ARBA" id="ARBA00004651"/>
    </source>
</evidence>
<dbReference type="AlphaFoldDB" id="A0A6P1ZGD4"/>
<dbReference type="CDD" id="cd06580">
    <property type="entry name" value="TM_PBP1_transp_TpRbsC_like"/>
    <property type="match status" value="1"/>
</dbReference>
<evidence type="ECO:0000256" key="6">
    <source>
        <dbReference type="SAM" id="Phobius"/>
    </source>
</evidence>
<dbReference type="Proteomes" id="UP000434052">
    <property type="component" value="Unassembled WGS sequence"/>
</dbReference>
<dbReference type="Pfam" id="PF02653">
    <property type="entry name" value="BPD_transp_2"/>
    <property type="match status" value="1"/>
</dbReference>
<evidence type="ECO:0000256" key="3">
    <source>
        <dbReference type="ARBA" id="ARBA00022692"/>
    </source>
</evidence>
<comment type="subcellular location">
    <subcellularLocation>
        <location evidence="1">Cell membrane</location>
        <topology evidence="1">Multi-pass membrane protein</topology>
    </subcellularLocation>
</comment>
<protein>
    <submittedName>
        <fullName evidence="7">ABC transporter permease</fullName>
    </submittedName>
</protein>
<keyword evidence="4 6" id="KW-1133">Transmembrane helix</keyword>
<feature type="transmembrane region" description="Helical" evidence="6">
    <location>
        <begin position="240"/>
        <end position="259"/>
    </location>
</feature>
<dbReference type="PANTHER" id="PTHR43370:SF2">
    <property type="entry name" value="ABC TRANSPORTER PERMEASE PROTEIN"/>
    <property type="match status" value="1"/>
</dbReference>
<evidence type="ECO:0000313" key="8">
    <source>
        <dbReference type="Proteomes" id="UP000434052"/>
    </source>
</evidence>
<feature type="transmembrane region" description="Helical" evidence="6">
    <location>
        <begin position="217"/>
        <end position="235"/>
    </location>
</feature>
<dbReference type="GO" id="GO:0005886">
    <property type="term" value="C:plasma membrane"/>
    <property type="evidence" value="ECO:0007669"/>
    <property type="project" value="UniProtKB-SubCell"/>
</dbReference>
<feature type="transmembrane region" description="Helical" evidence="6">
    <location>
        <begin position="265"/>
        <end position="285"/>
    </location>
</feature>
<name>A0A6P1ZGD4_9BACT</name>
<feature type="transmembrane region" description="Helical" evidence="6">
    <location>
        <begin position="93"/>
        <end position="112"/>
    </location>
</feature>
<evidence type="ECO:0000256" key="2">
    <source>
        <dbReference type="ARBA" id="ARBA00022475"/>
    </source>
</evidence>
<dbReference type="OrthoDB" id="9792579at2"/>
<dbReference type="EMBL" id="QMIF01000005">
    <property type="protein sequence ID" value="TVM34065.1"/>
    <property type="molecule type" value="Genomic_DNA"/>
</dbReference>
<feature type="transmembrane region" description="Helical" evidence="6">
    <location>
        <begin position="37"/>
        <end position="55"/>
    </location>
</feature>
<gene>
    <name evidence="7" type="ORF">DQK91_09175</name>
</gene>
<proteinExistence type="predicted"/>
<evidence type="ECO:0000256" key="5">
    <source>
        <dbReference type="ARBA" id="ARBA00023136"/>
    </source>
</evidence>
<dbReference type="InterPro" id="IPR001851">
    <property type="entry name" value="ABC_transp_permease"/>
</dbReference>